<evidence type="ECO:0000313" key="2">
    <source>
        <dbReference type="EMBL" id="UXH80100.1"/>
    </source>
</evidence>
<dbReference type="SUPFAM" id="SSF50494">
    <property type="entry name" value="Trypsin-like serine proteases"/>
    <property type="match status" value="1"/>
</dbReference>
<dbReference type="InterPro" id="IPR009003">
    <property type="entry name" value="Peptidase_S1_PA"/>
</dbReference>
<feature type="region of interest" description="Disordered" evidence="1">
    <location>
        <begin position="1821"/>
        <end position="1847"/>
    </location>
</feature>
<keyword evidence="3" id="KW-1185">Reference proteome</keyword>
<reference evidence="2" key="1">
    <citation type="submission" date="2022-10" db="EMBL/GenBank/DDBJ databases">
        <title>Characterization and whole genome sequencing of a new Roseateles species, isolated from fresh water.</title>
        <authorList>
            <person name="Guliayeva D.Y."/>
            <person name="Akhremchuk A.E."/>
            <person name="Sikolenko M.A."/>
            <person name="Valentovich L.N."/>
            <person name="Sidarenka A.V."/>
        </authorList>
    </citation>
    <scope>NUCLEOTIDE SEQUENCE</scope>
    <source>
        <strain evidence="2">BIM B-1768</strain>
    </source>
</reference>
<dbReference type="Gene3D" id="2.40.10.120">
    <property type="match status" value="1"/>
</dbReference>
<dbReference type="InterPro" id="IPR027417">
    <property type="entry name" value="P-loop_NTPase"/>
</dbReference>
<feature type="region of interest" description="Disordered" evidence="1">
    <location>
        <begin position="1339"/>
        <end position="1367"/>
    </location>
</feature>
<evidence type="ECO:0000313" key="3">
    <source>
        <dbReference type="Proteomes" id="UP001064933"/>
    </source>
</evidence>
<evidence type="ECO:0000256" key="1">
    <source>
        <dbReference type="SAM" id="MobiDB-lite"/>
    </source>
</evidence>
<sequence>MTEEEIKQATCQVLGEDESGTGWLIAADQVLTAYHCVEASVRAGGQIKVLFGIGSSAVEHTVAVGAHDEDLDVCLLQLAAPLDVEPIPIDVRGLRPGEKWFAFGYPVAKLQLGHIIKGEVQQVLTERAHGVDLDLSVEPGTHLSDYRGLSGSALVVGSVCKGLLRLNVDSAIGALSLEALKPFLEANDWGPDERDGDEDPAPFGTRPAFDALFEAALTKKRGGYVFLDGSHGVGKSTYCREFRPKAPELDRLGVYAFTDTSRGSTPAHQAQPEVFFDWANSLLSARATGKPARLMELSYSQLIDETANVLQGLASRCTKAGKVGVLFIDGINEAAAAGDETLKRFINLLPQSLPEGLVMVITGVGLDAIAGGIGAILQGADRLTLPTLDRDIQYGVCINLLHKDKVTTELVATLCDRALGHPLYLRYLADLVNSGATQGDIAELPVFSGSIQDYYGTIWANLVPNDDVINLLGIIARLRWGIPPSTLTTMLTSAEAGVFTSTLLRVRHLLANAESTAIYHPSFSEYVVHKTSTIADWVHGRLAEFCGTRESGDYGTLNKVYHGLRGGLQPEQQAIQACQQTWVDDSVLLGVEPDVLLADIEDTLASATKVGTATDIVRLLLLSQRLTFRYNVLFTQTAELVALALVSLGKTEAALRHVVRNGRLVVSSDEAFAVANALTQHGSTEQALNLLDLVQREVSSVFEKLGSPDGVKAGELLAAVRVRLHGFSLAQAAGDDPPFSRFIGGIVYGILRHAESSFSQDEGDEILRQLTGQMAGASLCLKDNYRPFSQWGVTADVDVRHQLLVFLQTLAHAEMYCEQYGIALKREVVDLVLSDIEDAIGAELQTEDRRFVFTDTLIEAGAGPSLVEAYSDGVDLGDGSLPFYKKNRADPDADLFEGAMLRVRASYFLGDEAAAPPVQAPTSEDWEGSLDAIARAVAWSDGKARRATATNNQLGLDSIWSFIEDTLLPCFALNLESRVWWDDSYFIPEKLLPPLYARLTKLLLDCFPTKKSILLDAIERGFDVQLGLYNEGFRATLQEVLGLFIARVPEGPDSDQVFGLTLRWRDYVAANVENRLELVPELLQIVPLLVRLNAPEEALRTYQSVLSVSMGPGWYKEDQLSMMSGTLEALPATSPVPASSLVQVAGLLERATGEMTFQRFIRADKGRLIRQLCRRELFADAVRYFQHQSCGTLDELFAQATTGNLDRISTLVGMRFPGAALEEQAALLAVLLYARGQADWRLRWALLEVFQHGDERHLTDWGREYAVIITELTSAPEDLAQAKARIRSIVTSLNTERAWLLLRALVSALTPEARPAFAAMLREASSGLDARQIERLTSSFGLRDEPGGDAPVSKAEPSRERSSDPEAEMVEDERFYMPGTFGKRSAVKDADARLAFARSQAVRRNFSAAAEAAVGALQTLQAGGWSVWSSTHSGQEADRLIGANVQDADKLARLYGPLVIEERHTQRWAMATHLIDLVAGKVDAAQQAALLEVAIDHVREIVGEAASTAFAYIGTGKIGAASEALFELLLWTVDHPSWERRDGGAAMMLWLARADGDWLSKIARLAISMDKRNRADIASAVLDILSRENPVGLWQRIEANVDIAIVLEQCRHVGRYSVLMRVAERASKRGNGSAAAALKALQERFLESVHSPTRAHDNAPPRYVPATLYLPWRELLDLGVMTEDAFRTFAFQMEASSSPLTVDMARALESLVAEGGREKPDLATGRWASAVRYALSVALFQPMPASKLARTEAVLRAYNPGSLVEPDNGRGLLASLVTCLENGQEQSYLPSHGNLVFLDLQCFVEMAHRTEHVELVAHLDPPGPSRPPLHNPPTFKATELPRPGADEPISVCGRARPAIAYFGSISPAVPTPRFLELAGAQTSSTTRYHWRGGDTVTSLASSRRHEVALLAIERDALSLPSGSKLRWTLRINGETRAILTKY</sequence>
<dbReference type="RefSeq" id="WP_261759918.1">
    <property type="nucleotide sequence ID" value="NZ_CP104562.2"/>
</dbReference>
<organism evidence="2 3">
    <name type="scientific">Roseateles amylovorans</name>
    <dbReference type="NCBI Taxonomy" id="2978473"/>
    <lineage>
        <taxon>Bacteria</taxon>
        <taxon>Pseudomonadati</taxon>
        <taxon>Pseudomonadota</taxon>
        <taxon>Betaproteobacteria</taxon>
        <taxon>Burkholderiales</taxon>
        <taxon>Sphaerotilaceae</taxon>
        <taxon>Roseateles</taxon>
    </lineage>
</organism>
<keyword evidence="2" id="KW-0645">Protease</keyword>
<dbReference type="GO" id="GO:0006508">
    <property type="term" value="P:proteolysis"/>
    <property type="evidence" value="ECO:0007669"/>
    <property type="project" value="UniProtKB-KW"/>
</dbReference>
<proteinExistence type="predicted"/>
<dbReference type="GO" id="GO:0008233">
    <property type="term" value="F:peptidase activity"/>
    <property type="evidence" value="ECO:0007669"/>
    <property type="project" value="UniProtKB-KW"/>
</dbReference>
<feature type="compositionally biased region" description="Pro residues" evidence="1">
    <location>
        <begin position="1821"/>
        <end position="1831"/>
    </location>
</feature>
<dbReference type="SUPFAM" id="SSF52540">
    <property type="entry name" value="P-loop containing nucleoside triphosphate hydrolases"/>
    <property type="match status" value="1"/>
</dbReference>
<dbReference type="NCBIfam" id="NF041810">
    <property type="entry name" value="Avs1b"/>
    <property type="match status" value="1"/>
</dbReference>
<name>A0ABY6B6G4_9BURK</name>
<dbReference type="EMBL" id="CP104562">
    <property type="protein sequence ID" value="UXH80100.1"/>
    <property type="molecule type" value="Genomic_DNA"/>
</dbReference>
<dbReference type="Proteomes" id="UP001064933">
    <property type="component" value="Chromosome"/>
</dbReference>
<gene>
    <name evidence="2" type="ORF">N4261_09545</name>
</gene>
<dbReference type="Pfam" id="PF13365">
    <property type="entry name" value="Trypsin_2"/>
    <property type="match status" value="1"/>
</dbReference>
<protein>
    <submittedName>
        <fullName evidence="2">Serine protease</fullName>
    </submittedName>
</protein>
<keyword evidence="2" id="KW-0378">Hydrolase</keyword>
<accession>A0ABY6B6G4</accession>